<evidence type="ECO:0000313" key="3">
    <source>
        <dbReference type="Proteomes" id="UP000177324"/>
    </source>
</evidence>
<reference evidence="2 3" key="1">
    <citation type="journal article" date="2016" name="Nat. Commun.">
        <title>Thousands of microbial genomes shed light on interconnected biogeochemical processes in an aquifer system.</title>
        <authorList>
            <person name="Anantharaman K."/>
            <person name="Brown C.T."/>
            <person name="Hug L.A."/>
            <person name="Sharon I."/>
            <person name="Castelle C.J."/>
            <person name="Probst A.J."/>
            <person name="Thomas B.C."/>
            <person name="Singh A."/>
            <person name="Wilkins M.J."/>
            <person name="Karaoz U."/>
            <person name="Brodie E.L."/>
            <person name="Williams K.H."/>
            <person name="Hubbard S.S."/>
            <person name="Banfield J.F."/>
        </authorList>
    </citation>
    <scope>NUCLEOTIDE SEQUENCE [LARGE SCALE GENOMIC DNA]</scope>
</reference>
<dbReference type="AlphaFoldDB" id="A0A1G1VKL0"/>
<dbReference type="EMBL" id="MHCH01000056">
    <property type="protein sequence ID" value="OGY15921.1"/>
    <property type="molecule type" value="Genomic_DNA"/>
</dbReference>
<feature type="region of interest" description="Disordered" evidence="1">
    <location>
        <begin position="212"/>
        <end position="250"/>
    </location>
</feature>
<evidence type="ECO:0000313" key="2">
    <source>
        <dbReference type="EMBL" id="OGY15921.1"/>
    </source>
</evidence>
<proteinExistence type="predicted"/>
<accession>A0A1G1VKL0</accession>
<dbReference type="Proteomes" id="UP000177324">
    <property type="component" value="Unassembled WGS sequence"/>
</dbReference>
<organism evidence="2 3">
    <name type="scientific">Candidatus Chisholmbacteria bacterium RIFCSPHIGHO2_01_FULL_48_12</name>
    <dbReference type="NCBI Taxonomy" id="1797589"/>
    <lineage>
        <taxon>Bacteria</taxon>
        <taxon>Candidatus Chisholmiibacteriota</taxon>
    </lineage>
</organism>
<gene>
    <name evidence="2" type="ORF">A2784_00065</name>
</gene>
<comment type="caution">
    <text evidence="2">The sequence shown here is derived from an EMBL/GenBank/DDBJ whole genome shotgun (WGS) entry which is preliminary data.</text>
</comment>
<dbReference type="STRING" id="1797589.A2784_00065"/>
<name>A0A1G1VKL0_9BACT</name>
<protein>
    <submittedName>
        <fullName evidence="2">Uncharacterized protein</fullName>
    </submittedName>
</protein>
<sequence length="250" mass="28104">MPVQPITATTQQYLHLADIKDNLLLLKNGAAAMVIQTSAVNFGLLSEPEQDAIIYTYAGLLNSLTFPIQILIRSQRKDISYYLDLLKQQQLKVASPIHRLQIDKYRRFVESLVKEGNILDKKFYIIIPFSTLELGIGTATKISLNFFKAKTTSSLPFPKDYIIQRAKTSLEPKRNHLLHQLNRIGLRARALTTPELIQLFFDIYNPDSQGTKLAPPQDYTVPLVQPAVASPQPTAQPKPPIDNPPPPAQH</sequence>
<feature type="compositionally biased region" description="Pro residues" evidence="1">
    <location>
        <begin position="234"/>
        <end position="250"/>
    </location>
</feature>
<evidence type="ECO:0000256" key="1">
    <source>
        <dbReference type="SAM" id="MobiDB-lite"/>
    </source>
</evidence>